<dbReference type="PROSITE" id="PS00113">
    <property type="entry name" value="ADENYLATE_KINASE"/>
    <property type="match status" value="1"/>
</dbReference>
<reference evidence="9 10" key="1">
    <citation type="journal article" date="2019" name="J. Hered.">
        <title>An Improved Genome Assembly for Drosophila navojoa, the Basal Species in the mojavensis Cluster.</title>
        <authorList>
            <person name="Vanderlinde T."/>
            <person name="Dupim E.G."/>
            <person name="Nazario-Yepiz N.O."/>
            <person name="Carvalho A.B."/>
        </authorList>
    </citation>
    <scope>NUCLEOTIDE SEQUENCE [LARGE SCALE GENOMIC DNA]</scope>
    <source>
        <strain evidence="9">Navoj_Jal97</strain>
        <tissue evidence="9">Whole organism</tissue>
    </source>
</reference>
<dbReference type="CDD" id="cd01428">
    <property type="entry name" value="ADK"/>
    <property type="match status" value="1"/>
</dbReference>
<evidence type="ECO:0000256" key="3">
    <source>
        <dbReference type="ARBA" id="ARBA00022679"/>
    </source>
</evidence>
<feature type="region of interest" description="Disordered" evidence="7">
    <location>
        <begin position="206"/>
        <end position="267"/>
    </location>
</feature>
<dbReference type="OrthoDB" id="439792at2759"/>
<evidence type="ECO:0000256" key="2">
    <source>
        <dbReference type="ARBA" id="ARBA00022553"/>
    </source>
</evidence>
<comment type="similarity">
    <text evidence="1 6">Belongs to the adenylate kinase family.</text>
</comment>
<keyword evidence="10" id="KW-1185">Reference proteome</keyword>
<dbReference type="GO" id="GO:0005524">
    <property type="term" value="F:ATP binding"/>
    <property type="evidence" value="ECO:0007669"/>
    <property type="project" value="InterPro"/>
</dbReference>
<dbReference type="STRING" id="7232.A0A484BVL7"/>
<dbReference type="OMA" id="KLDMVIN"/>
<evidence type="ECO:0000313" key="9">
    <source>
        <dbReference type="EMBL" id="TDG52879.1"/>
    </source>
</evidence>
<dbReference type="InterPro" id="IPR027417">
    <property type="entry name" value="P-loop_NTPase"/>
</dbReference>
<evidence type="ECO:0000256" key="5">
    <source>
        <dbReference type="ARBA" id="ARBA00022777"/>
    </source>
</evidence>
<dbReference type="InterPro" id="IPR007862">
    <property type="entry name" value="Adenylate_kinase_lid-dom"/>
</dbReference>
<protein>
    <recommendedName>
        <fullName evidence="8">Adenylate kinase active site lid domain-containing protein</fullName>
    </recommendedName>
</protein>
<dbReference type="EMBL" id="LSRL02000002">
    <property type="protein sequence ID" value="TDG52879.1"/>
    <property type="molecule type" value="Genomic_DNA"/>
</dbReference>
<gene>
    <name evidence="9" type="ORF">AWZ03_000422</name>
</gene>
<dbReference type="Proteomes" id="UP000295192">
    <property type="component" value="Unassembled WGS sequence"/>
</dbReference>
<feature type="domain" description="Adenylate kinase active site lid" evidence="8">
    <location>
        <begin position="134"/>
        <end position="169"/>
    </location>
</feature>
<dbReference type="SUPFAM" id="SSF52540">
    <property type="entry name" value="P-loop containing nucleoside triphosphate hydrolases"/>
    <property type="match status" value="1"/>
</dbReference>
<feature type="compositionally biased region" description="Acidic residues" evidence="7">
    <location>
        <begin position="252"/>
        <end position="267"/>
    </location>
</feature>
<dbReference type="GO" id="GO:0004017">
    <property type="term" value="F:AMP kinase activity"/>
    <property type="evidence" value="ECO:0007669"/>
    <property type="project" value="InterPro"/>
</dbReference>
<feature type="compositionally biased region" description="Basic and acidic residues" evidence="7">
    <location>
        <begin position="154"/>
        <end position="167"/>
    </location>
</feature>
<feature type="compositionally biased region" description="Low complexity" evidence="7">
    <location>
        <begin position="212"/>
        <end position="224"/>
    </location>
</feature>
<dbReference type="PANTHER" id="PTHR23359">
    <property type="entry name" value="NUCLEOTIDE KINASE"/>
    <property type="match status" value="1"/>
</dbReference>
<dbReference type="InterPro" id="IPR000850">
    <property type="entry name" value="Adenylat/UMP-CMP_kin"/>
</dbReference>
<dbReference type="SUPFAM" id="SSF57774">
    <property type="entry name" value="Microbial and mitochondrial ADK, insert 'zinc finger' domain"/>
    <property type="match status" value="1"/>
</dbReference>
<dbReference type="AlphaFoldDB" id="A0A484BVL7"/>
<evidence type="ECO:0000256" key="6">
    <source>
        <dbReference type="RuleBase" id="RU003330"/>
    </source>
</evidence>
<keyword evidence="2" id="KW-0597">Phosphoprotein</keyword>
<evidence type="ECO:0000256" key="7">
    <source>
        <dbReference type="SAM" id="MobiDB-lite"/>
    </source>
</evidence>
<dbReference type="InterPro" id="IPR036193">
    <property type="entry name" value="ADK_active_lid_dom_sf"/>
</dbReference>
<organism evidence="9 10">
    <name type="scientific">Drosophila navojoa</name>
    <name type="common">Fruit fly</name>
    <dbReference type="NCBI Taxonomy" id="7232"/>
    <lineage>
        <taxon>Eukaryota</taxon>
        <taxon>Metazoa</taxon>
        <taxon>Ecdysozoa</taxon>
        <taxon>Arthropoda</taxon>
        <taxon>Hexapoda</taxon>
        <taxon>Insecta</taxon>
        <taxon>Pterygota</taxon>
        <taxon>Neoptera</taxon>
        <taxon>Endopterygota</taxon>
        <taxon>Diptera</taxon>
        <taxon>Brachycera</taxon>
        <taxon>Muscomorpha</taxon>
        <taxon>Ephydroidea</taxon>
        <taxon>Drosophilidae</taxon>
        <taxon>Drosophila</taxon>
    </lineage>
</organism>
<proteinExistence type="inferred from homology"/>
<dbReference type="InterPro" id="IPR006259">
    <property type="entry name" value="Adenyl_kin_sub"/>
</dbReference>
<name>A0A484BVL7_DRONA</name>
<dbReference type="Gene3D" id="3.40.50.300">
    <property type="entry name" value="P-loop containing nucleotide triphosphate hydrolases"/>
    <property type="match status" value="1"/>
</dbReference>
<keyword evidence="5 6" id="KW-0418">Kinase</keyword>
<dbReference type="HAMAP" id="MF_00235">
    <property type="entry name" value="Adenylate_kinase_Adk"/>
    <property type="match status" value="1"/>
</dbReference>
<evidence type="ECO:0000256" key="4">
    <source>
        <dbReference type="ARBA" id="ARBA00022741"/>
    </source>
</evidence>
<comment type="caution">
    <text evidence="9">The sequence shown here is derived from an EMBL/GenBank/DDBJ whole genome shotgun (WGS) entry which is preliminary data.</text>
</comment>
<feature type="region of interest" description="Disordered" evidence="7">
    <location>
        <begin position="146"/>
        <end position="167"/>
    </location>
</feature>
<accession>A0A484BVL7</accession>
<evidence type="ECO:0000259" key="8">
    <source>
        <dbReference type="Pfam" id="PF05191"/>
    </source>
</evidence>
<dbReference type="InterPro" id="IPR033690">
    <property type="entry name" value="Adenylat_kinase_CS"/>
</dbReference>
<evidence type="ECO:0000256" key="1">
    <source>
        <dbReference type="ARBA" id="ARBA00007220"/>
    </source>
</evidence>
<keyword evidence="3 6" id="KW-0808">Transferase</keyword>
<keyword evidence="4" id="KW-0547">Nucleotide-binding</keyword>
<dbReference type="Pfam" id="PF00406">
    <property type="entry name" value="ADK"/>
    <property type="match status" value="1"/>
</dbReference>
<dbReference type="PRINTS" id="PR00094">
    <property type="entry name" value="ADENYLTKNASE"/>
</dbReference>
<evidence type="ECO:0000313" key="10">
    <source>
        <dbReference type="Proteomes" id="UP000295192"/>
    </source>
</evidence>
<dbReference type="NCBIfam" id="TIGR01351">
    <property type="entry name" value="adk"/>
    <property type="match status" value="1"/>
</dbReference>
<sequence length="267" mass="29916">MFVSACLMAKMRGFRALIMGPPGSGKGYVSDMIVKTFGAVHIAAGDILRKHIHQGTALGKHAFHMISQGKLVPDHLLHGVIATAVYKAEDRNFILDGYPRNLAQAKHLQGLVKLDMVINLNIPDEAIVNMLKNRLVHMPSGRVYNEGSAAPRVPGHDDVTGDPLTRRVDDHPKVVQARLAAFDKQMQPVIRFYMKQNILYTITARTTSEPPSQQQQQQQHSSHSVSLIPASKTQKTKKHNLADEQRQQQQQQEEEEEEEEAELEQQL</sequence>
<dbReference type="Pfam" id="PF05191">
    <property type="entry name" value="ADK_lid"/>
    <property type="match status" value="1"/>
</dbReference>